<proteinExistence type="inferred from homology"/>
<evidence type="ECO:0000313" key="4">
    <source>
        <dbReference type="EMBL" id="SKA32299.1"/>
    </source>
</evidence>
<reference evidence="5" key="1">
    <citation type="submission" date="2017-02" db="EMBL/GenBank/DDBJ databases">
        <authorList>
            <person name="Varghese N."/>
            <person name="Submissions S."/>
        </authorList>
    </citation>
    <scope>NUCLEOTIDE SEQUENCE [LARGE SCALE GENOMIC DNA]</scope>
    <source>
        <strain evidence="5">DSM 22224</strain>
    </source>
</reference>
<dbReference type="NCBIfam" id="TIGR01730">
    <property type="entry name" value="RND_mfp"/>
    <property type="match status" value="1"/>
</dbReference>
<evidence type="ECO:0000259" key="3">
    <source>
        <dbReference type="Pfam" id="PF25973"/>
    </source>
</evidence>
<dbReference type="GO" id="GO:1990281">
    <property type="term" value="C:efflux pump complex"/>
    <property type="evidence" value="ECO:0007669"/>
    <property type="project" value="TreeGrafter"/>
</dbReference>
<dbReference type="SUPFAM" id="SSF111369">
    <property type="entry name" value="HlyD-like secretion proteins"/>
    <property type="match status" value="1"/>
</dbReference>
<evidence type="ECO:0000259" key="2">
    <source>
        <dbReference type="Pfam" id="PF25967"/>
    </source>
</evidence>
<dbReference type="PROSITE" id="PS51257">
    <property type="entry name" value="PROKAR_LIPOPROTEIN"/>
    <property type="match status" value="1"/>
</dbReference>
<dbReference type="InterPro" id="IPR058647">
    <property type="entry name" value="BSH_CzcB-like"/>
</dbReference>
<dbReference type="EMBL" id="FUWZ01000003">
    <property type="protein sequence ID" value="SKA32299.1"/>
    <property type="molecule type" value="Genomic_DNA"/>
</dbReference>
<dbReference type="RefSeq" id="WP_078670963.1">
    <property type="nucleotide sequence ID" value="NZ_FUWZ01000003.1"/>
</dbReference>
<dbReference type="OrthoDB" id="9798190at2"/>
<evidence type="ECO:0000313" key="5">
    <source>
        <dbReference type="Proteomes" id="UP000190367"/>
    </source>
</evidence>
<dbReference type="Gene3D" id="2.40.30.170">
    <property type="match status" value="1"/>
</dbReference>
<gene>
    <name evidence="4" type="ORF">SAMN04488128_103633</name>
</gene>
<organism evidence="4 5">
    <name type="scientific">Chitinophaga eiseniae</name>
    <dbReference type="NCBI Taxonomy" id="634771"/>
    <lineage>
        <taxon>Bacteria</taxon>
        <taxon>Pseudomonadati</taxon>
        <taxon>Bacteroidota</taxon>
        <taxon>Chitinophagia</taxon>
        <taxon>Chitinophagales</taxon>
        <taxon>Chitinophagaceae</taxon>
        <taxon>Chitinophaga</taxon>
    </lineage>
</organism>
<dbReference type="Pfam" id="PF25967">
    <property type="entry name" value="RND-MFP_C"/>
    <property type="match status" value="1"/>
</dbReference>
<dbReference type="PANTHER" id="PTHR30469">
    <property type="entry name" value="MULTIDRUG RESISTANCE PROTEIN MDTA"/>
    <property type="match status" value="1"/>
</dbReference>
<dbReference type="AlphaFoldDB" id="A0A1T4SVW4"/>
<dbReference type="Proteomes" id="UP000190367">
    <property type="component" value="Unassembled WGS sequence"/>
</dbReference>
<feature type="domain" description="Multidrug resistance protein MdtA-like C-terminal permuted SH3" evidence="2">
    <location>
        <begin position="280"/>
        <end position="335"/>
    </location>
</feature>
<dbReference type="Gene3D" id="1.10.287.470">
    <property type="entry name" value="Helix hairpin bin"/>
    <property type="match status" value="1"/>
</dbReference>
<sequence>MKNSFLLLPLSLLLFACGDKKPAASNADSTDVIPVKVMPLEKSGSALSIRASGQFTTDDEVNLSFKTNGIIHNILVKEGDAVHNGQLLATLNMTEIDAQVQQAQLGFEKAQRDYQRTLNLHNDSVATLEQLQNSKTALDMARQQLSTAQFNRSYSAIRATQDGYVLRKLANPGQFVSAGTSVLQINGARTAHWLLRIGVTDREWAQVSTGDKATVETPSLPGETFTGTVTRKSEGIDAASGTFVIDVQLSGSKPAAIATGMFGRCHITTGGTGGGTAWSIPYAALLDGNGNSGYVFVTNDNQTAQRIPVTIAGMEKDQVLISQGMEQARSLIISGSAYLKDQSRIRIIQ</sequence>
<name>A0A1T4SVW4_9BACT</name>
<dbReference type="Pfam" id="PF25973">
    <property type="entry name" value="BSH_CzcB"/>
    <property type="match status" value="1"/>
</dbReference>
<dbReference type="GO" id="GO:0015562">
    <property type="term" value="F:efflux transmembrane transporter activity"/>
    <property type="evidence" value="ECO:0007669"/>
    <property type="project" value="TreeGrafter"/>
</dbReference>
<feature type="domain" description="CzcB-like barrel-sandwich hybrid" evidence="3">
    <location>
        <begin position="64"/>
        <end position="185"/>
    </location>
</feature>
<dbReference type="InterPro" id="IPR006143">
    <property type="entry name" value="RND_pump_MFP"/>
</dbReference>
<keyword evidence="5" id="KW-1185">Reference proteome</keyword>
<dbReference type="PANTHER" id="PTHR30469:SF15">
    <property type="entry name" value="HLYD FAMILY OF SECRETION PROTEINS"/>
    <property type="match status" value="1"/>
</dbReference>
<dbReference type="Gene3D" id="2.40.420.20">
    <property type="match status" value="1"/>
</dbReference>
<protein>
    <submittedName>
        <fullName evidence="4">RND family efflux transporter, MFP subunit</fullName>
    </submittedName>
</protein>
<dbReference type="InterPro" id="IPR058627">
    <property type="entry name" value="MdtA-like_C"/>
</dbReference>
<accession>A0A1T4SVW4</accession>
<dbReference type="Gene3D" id="2.40.50.100">
    <property type="match status" value="1"/>
</dbReference>
<dbReference type="STRING" id="634771.SAMN04488128_103633"/>
<comment type="similarity">
    <text evidence="1">Belongs to the membrane fusion protein (MFP) (TC 8.A.1) family.</text>
</comment>
<evidence type="ECO:0000256" key="1">
    <source>
        <dbReference type="ARBA" id="ARBA00009477"/>
    </source>
</evidence>